<sequence length="177" mass="19287">MKQYRHRRGDASRSSQQQRGPANRVHESTSAKGKIRGTAEQLVERYLQFAEEARLSNDRVASEAFLQSAEHYVRLGNPVQLTSTRTVEDQPHGPAPANVKTFPDADAARVPDPVAIADMSQVSAPAAVIPIPSPSFVDAKIQKRARIAKRAAAADDLERIAGQHGYTLAQLGLILRS</sequence>
<comment type="caution">
    <text evidence="3">The sequence shown here is derived from an EMBL/GenBank/DDBJ whole genome shotgun (WGS) entry which is preliminary data.</text>
</comment>
<dbReference type="RefSeq" id="WP_139599639.1">
    <property type="nucleotide sequence ID" value="NZ_VDDC01000052.1"/>
</dbReference>
<dbReference type="EMBL" id="VDDC01000052">
    <property type="protein sequence ID" value="TNH37735.1"/>
    <property type="molecule type" value="Genomic_DNA"/>
</dbReference>
<keyword evidence="4" id="KW-1185">Reference proteome</keyword>
<proteinExistence type="predicted"/>
<feature type="domain" description="DUF4167" evidence="2">
    <location>
        <begin position="6"/>
        <end position="77"/>
    </location>
</feature>
<feature type="region of interest" description="Disordered" evidence="1">
    <location>
        <begin position="1"/>
        <end position="37"/>
    </location>
</feature>
<accession>A0A5C4R187</accession>
<reference evidence="3 4" key="1">
    <citation type="submission" date="2019-06" db="EMBL/GenBank/DDBJ databases">
        <authorList>
            <person name="Li J."/>
        </authorList>
    </citation>
    <scope>NUCLEOTIDE SEQUENCE [LARGE SCALE GENOMIC DNA]</scope>
    <source>
        <strain evidence="3 4">CGMCC 1.8012</strain>
    </source>
</reference>
<feature type="region of interest" description="Disordered" evidence="1">
    <location>
        <begin position="84"/>
        <end position="103"/>
    </location>
</feature>
<evidence type="ECO:0000313" key="3">
    <source>
        <dbReference type="EMBL" id="TNH37735.1"/>
    </source>
</evidence>
<evidence type="ECO:0000313" key="4">
    <source>
        <dbReference type="Proteomes" id="UP000304880"/>
    </source>
</evidence>
<organism evidence="3 4">
    <name type="scientific">Paracoccus haeundaensis</name>
    <dbReference type="NCBI Taxonomy" id="225362"/>
    <lineage>
        <taxon>Bacteria</taxon>
        <taxon>Pseudomonadati</taxon>
        <taxon>Pseudomonadota</taxon>
        <taxon>Alphaproteobacteria</taxon>
        <taxon>Rhodobacterales</taxon>
        <taxon>Paracoccaceae</taxon>
        <taxon>Paracoccus</taxon>
    </lineage>
</organism>
<dbReference type="Proteomes" id="UP000304880">
    <property type="component" value="Unassembled WGS sequence"/>
</dbReference>
<evidence type="ECO:0000256" key="1">
    <source>
        <dbReference type="SAM" id="MobiDB-lite"/>
    </source>
</evidence>
<dbReference type="InterPro" id="IPR025430">
    <property type="entry name" value="DUF4167"/>
</dbReference>
<evidence type="ECO:0000259" key="2">
    <source>
        <dbReference type="Pfam" id="PF13763"/>
    </source>
</evidence>
<protein>
    <submittedName>
        <fullName evidence="3">DUF4167 domain-containing protein</fullName>
    </submittedName>
</protein>
<dbReference type="Pfam" id="PF13763">
    <property type="entry name" value="DUF4167"/>
    <property type="match status" value="1"/>
</dbReference>
<dbReference type="AlphaFoldDB" id="A0A5C4R187"/>
<gene>
    <name evidence="3" type="ORF">FHD67_18655</name>
</gene>
<name>A0A5C4R187_9RHOB</name>